<evidence type="ECO:0000313" key="2">
    <source>
        <dbReference type="Proteomes" id="UP001419268"/>
    </source>
</evidence>
<reference evidence="1 2" key="1">
    <citation type="submission" date="2024-01" db="EMBL/GenBank/DDBJ databases">
        <title>Genome assemblies of Stephania.</title>
        <authorList>
            <person name="Yang L."/>
        </authorList>
    </citation>
    <scope>NUCLEOTIDE SEQUENCE [LARGE SCALE GENOMIC DNA]</scope>
    <source>
        <strain evidence="1">JXDWG</strain>
        <tissue evidence="1">Leaf</tissue>
    </source>
</reference>
<accession>A0AAP0ETA7</accession>
<dbReference type="AlphaFoldDB" id="A0AAP0ETA7"/>
<dbReference type="EMBL" id="JBBNAG010000011">
    <property type="protein sequence ID" value="KAK9094584.1"/>
    <property type="molecule type" value="Genomic_DNA"/>
</dbReference>
<comment type="caution">
    <text evidence="1">The sequence shown here is derived from an EMBL/GenBank/DDBJ whole genome shotgun (WGS) entry which is preliminary data.</text>
</comment>
<name>A0AAP0ETA7_9MAGN</name>
<proteinExistence type="predicted"/>
<organism evidence="1 2">
    <name type="scientific">Stephania cephalantha</name>
    <dbReference type="NCBI Taxonomy" id="152367"/>
    <lineage>
        <taxon>Eukaryota</taxon>
        <taxon>Viridiplantae</taxon>
        <taxon>Streptophyta</taxon>
        <taxon>Embryophyta</taxon>
        <taxon>Tracheophyta</taxon>
        <taxon>Spermatophyta</taxon>
        <taxon>Magnoliopsida</taxon>
        <taxon>Ranunculales</taxon>
        <taxon>Menispermaceae</taxon>
        <taxon>Menispermoideae</taxon>
        <taxon>Cissampelideae</taxon>
        <taxon>Stephania</taxon>
    </lineage>
</organism>
<evidence type="ECO:0000313" key="1">
    <source>
        <dbReference type="EMBL" id="KAK9094584.1"/>
    </source>
</evidence>
<gene>
    <name evidence="1" type="ORF">Scep_026053</name>
</gene>
<keyword evidence="2" id="KW-1185">Reference proteome</keyword>
<protein>
    <submittedName>
        <fullName evidence="1">Uncharacterized protein</fullName>
    </submittedName>
</protein>
<dbReference type="Proteomes" id="UP001419268">
    <property type="component" value="Unassembled WGS sequence"/>
</dbReference>
<sequence length="101" mass="11276">MAQTQIATASQIMLHSRNFSNSSLQVVKSSSTLDKKNIADFWKFIACFKAFSYISKIYFMCCASYLSAQNNRKLSSAKNKCVTYGAPRDTLHPCMSPSLSD</sequence>